<evidence type="ECO:0000313" key="1">
    <source>
        <dbReference type="EMBL" id="GAA4317134.1"/>
    </source>
</evidence>
<keyword evidence="2" id="KW-1185">Reference proteome</keyword>
<dbReference type="Proteomes" id="UP001500582">
    <property type="component" value="Unassembled WGS sequence"/>
</dbReference>
<comment type="caution">
    <text evidence="1">The sequence shown here is derived from an EMBL/GenBank/DDBJ whole genome shotgun (WGS) entry which is preliminary data.</text>
</comment>
<dbReference type="RefSeq" id="WP_345210358.1">
    <property type="nucleotide sequence ID" value="NZ_BAABFT010000003.1"/>
</dbReference>
<reference evidence="2" key="1">
    <citation type="journal article" date="2019" name="Int. J. Syst. Evol. Microbiol.">
        <title>The Global Catalogue of Microorganisms (GCM) 10K type strain sequencing project: providing services to taxonomists for standard genome sequencing and annotation.</title>
        <authorList>
            <consortium name="The Broad Institute Genomics Platform"/>
            <consortium name="The Broad Institute Genome Sequencing Center for Infectious Disease"/>
            <person name="Wu L."/>
            <person name="Ma J."/>
        </authorList>
    </citation>
    <scope>NUCLEOTIDE SEQUENCE [LARGE SCALE GENOMIC DNA]</scope>
    <source>
        <strain evidence="2">JCM 17705</strain>
    </source>
</reference>
<protein>
    <recommendedName>
        <fullName evidence="3">NACHT domain-containing protein</fullName>
    </recommendedName>
</protein>
<gene>
    <name evidence="1" type="ORF">GCM10023149_14530</name>
</gene>
<organism evidence="1 2">
    <name type="scientific">Mucilaginibacter gynuensis</name>
    <dbReference type="NCBI Taxonomy" id="1302236"/>
    <lineage>
        <taxon>Bacteria</taxon>
        <taxon>Pseudomonadati</taxon>
        <taxon>Bacteroidota</taxon>
        <taxon>Sphingobacteriia</taxon>
        <taxon>Sphingobacteriales</taxon>
        <taxon>Sphingobacteriaceae</taxon>
        <taxon>Mucilaginibacter</taxon>
    </lineage>
</organism>
<accession>A0ABP8G520</accession>
<dbReference type="EMBL" id="BAABFT010000003">
    <property type="protein sequence ID" value="GAA4317134.1"/>
    <property type="molecule type" value="Genomic_DNA"/>
</dbReference>
<evidence type="ECO:0008006" key="3">
    <source>
        <dbReference type="Google" id="ProtNLM"/>
    </source>
</evidence>
<proteinExistence type="predicted"/>
<evidence type="ECO:0000313" key="2">
    <source>
        <dbReference type="Proteomes" id="UP001500582"/>
    </source>
</evidence>
<sequence>MARISIYHIELLKKEVLKHAGLTHINPGDCRMISFKVIQKTKHRISETTIKRIYGFAFSKFQPSLFTLDSLAEFCNYRDWEHWQKQEEPVIDEALPFTWSVLKKNAERITGHTIQTLRNRAGIPFHYTICRDFIDRHMIKFARSYQNATVITAPAGYGKTIAICRWLEKRLEERESADTYLFFNCVSLMSAQLGGKDLHNWMQELLGYGKQDDIQAPEDIEGRGTGNFYFIVDGFDEHLFRTGLFNTLLAQITEVFSTYRERRFFKLMLTMRSSTWLNNRDELFAGPYNWFTGFVTENSSINVPLLNAAEITNISARINPASMENANPVTIAESFRNPLFLELYYRQHPADFSFKHIDHTSLYDLNALFVLNKVYLSTLSDDKVLLGDEIVSRLDLTANEDGVDKRKLLSGMPPQQERAYYELLGIGFLREVHEPGTNNDHTRVQFGNPHFTTHSIARAWLKDNNERFDDALIEKINTELENSPYRLSVAKWCIIHAIRTGQQDSFGKITGLKLEPDEKADLVVFLGDLLRNEFKLFNRSELLINYFGRPFSKEMFEYFFGMELINSDYKNTLRTLLMFNLPDHKRILVNTALGIIAVINLDLEELESCIGTLRDISNEAYNRFPVNPLDCLYALLQYFKYGIVNKDVLAAITRLPYSMPSSQRQLMRSASNDMLCLLACYTGYLFNNPPKLLRLVEKVNNGYRSVPVSNARDTYAFFIYIAQADAYFRMGEADRVVAIYEALQFDYRDFTMTPFMNILRACMKIKMLVITGQEHLIMPELAYVEDIAEQSGSKISKLYTMALLLKNGIFLSEYPEFKEQFSYDIRKISRDNALLQENFIEG</sequence>
<name>A0ABP8G520_9SPHI</name>